<reference evidence="8 9" key="1">
    <citation type="submission" date="2016-11" db="EMBL/GenBank/DDBJ databases">
        <title>Comparison of Traditional DNA-DNA Hybridization with In Silico Genomic Analysis.</title>
        <authorList>
            <person name="Nicholson A.C."/>
            <person name="Sammons S."/>
            <person name="Humrighouse B.W."/>
            <person name="Graziano J."/>
            <person name="Lasker B."/>
            <person name="Whitney A.M."/>
            <person name="Mcquiston J.R."/>
        </authorList>
    </citation>
    <scope>NUCLEOTIDE SEQUENCE [LARGE SCALE GENOMIC DNA]</scope>
    <source>
        <strain evidence="6 9">H1892</strain>
        <strain evidence="7 8">H2381</strain>
    </source>
</reference>
<dbReference type="Pfam" id="PF04279">
    <property type="entry name" value="IspA"/>
    <property type="match status" value="1"/>
</dbReference>
<dbReference type="InterPro" id="IPR006008">
    <property type="entry name" value="YciB"/>
</dbReference>
<dbReference type="PANTHER" id="PTHR36917:SF1">
    <property type="entry name" value="INNER MEMBRANE-SPANNING PROTEIN YCIB"/>
    <property type="match status" value="1"/>
</dbReference>
<dbReference type="OrthoDB" id="9788219at2"/>
<evidence type="ECO:0000256" key="1">
    <source>
        <dbReference type="ARBA" id="ARBA00022475"/>
    </source>
</evidence>
<feature type="transmembrane region" description="Helical" evidence="5">
    <location>
        <begin position="143"/>
        <end position="162"/>
    </location>
</feature>
<feature type="transmembrane region" description="Helical" evidence="5">
    <location>
        <begin position="44"/>
        <end position="65"/>
    </location>
</feature>
<evidence type="ECO:0000313" key="9">
    <source>
        <dbReference type="Proteomes" id="UP000214673"/>
    </source>
</evidence>
<evidence type="ECO:0000256" key="4">
    <source>
        <dbReference type="ARBA" id="ARBA00023136"/>
    </source>
</evidence>
<comment type="subcellular location">
    <subcellularLocation>
        <location evidence="5">Cell inner membrane</location>
        <topology evidence="5">Multi-pass membrane protein</topology>
    </subcellularLocation>
</comment>
<evidence type="ECO:0000256" key="3">
    <source>
        <dbReference type="ARBA" id="ARBA00022989"/>
    </source>
</evidence>
<gene>
    <name evidence="5" type="primary">yciB</name>
    <name evidence="7" type="ORF">CDV52_07835</name>
    <name evidence="6" type="ORF">CDV53_10645</name>
</gene>
<dbReference type="RefSeq" id="WP_035744921.1">
    <property type="nucleotide sequence ID" value="NZ_CALUEG010000002.1"/>
</dbReference>
<feature type="transmembrane region" description="Helical" evidence="5">
    <location>
        <begin position="12"/>
        <end position="29"/>
    </location>
</feature>
<evidence type="ECO:0000256" key="5">
    <source>
        <dbReference type="HAMAP-Rule" id="MF_00189"/>
    </source>
</evidence>
<feature type="transmembrane region" description="Helical" evidence="5">
    <location>
        <begin position="102"/>
        <end position="122"/>
    </location>
</feature>
<keyword evidence="9" id="KW-1185">Reference proteome</keyword>
<comment type="caution">
    <text evidence="7">The sequence shown here is derived from an EMBL/GenBank/DDBJ whole genome shotgun (WGS) entry which is preliminary data.</text>
</comment>
<keyword evidence="5" id="KW-0997">Cell inner membrane</keyword>
<protein>
    <recommendedName>
        <fullName evidence="5">Inner membrane-spanning protein YciB</fullName>
    </recommendedName>
</protein>
<dbReference type="EMBL" id="NIPX01000007">
    <property type="protein sequence ID" value="OWJ84580.1"/>
    <property type="molecule type" value="Genomic_DNA"/>
</dbReference>
<dbReference type="Proteomes" id="UP000214673">
    <property type="component" value="Unassembled WGS sequence"/>
</dbReference>
<sequence>MAVRKINPWLKLALELGPVLLFFVGYMRIKDQSFVIGGTSYDGFILMTAAFIPVMIVCTALLWALTGHLSRMQVMTLVLVTVFGGLSVWLNDERFFKMKLTIIYLLFAAVLGVGLLQGKSYLRFLMDEVVPMREEGWMILTRRVFVFFLLIAVANEVIWRTLSTEVWVNFKTFGLTLAVFAFFITQGKLFERYAVRKEEPGE</sequence>
<name>A0A212ASW2_9RHOB</name>
<keyword evidence="3 5" id="KW-1133">Transmembrane helix</keyword>
<evidence type="ECO:0000313" key="7">
    <source>
        <dbReference type="EMBL" id="OWJ84580.1"/>
    </source>
</evidence>
<evidence type="ECO:0000313" key="6">
    <source>
        <dbReference type="EMBL" id="OWJ75381.1"/>
    </source>
</evidence>
<keyword evidence="1 5" id="KW-1003">Cell membrane</keyword>
<keyword evidence="2 5" id="KW-0812">Transmembrane</keyword>
<dbReference type="AlphaFoldDB" id="A0A212ASW2"/>
<feature type="transmembrane region" description="Helical" evidence="5">
    <location>
        <begin position="72"/>
        <end position="90"/>
    </location>
</feature>
<dbReference type="GO" id="GO:0005886">
    <property type="term" value="C:plasma membrane"/>
    <property type="evidence" value="ECO:0007669"/>
    <property type="project" value="UniProtKB-SubCell"/>
</dbReference>
<comment type="similarity">
    <text evidence="5">Belongs to the YciB family.</text>
</comment>
<dbReference type="STRING" id="366616.CG51_05615"/>
<feature type="transmembrane region" description="Helical" evidence="5">
    <location>
        <begin position="168"/>
        <end position="187"/>
    </location>
</feature>
<evidence type="ECO:0000313" key="8">
    <source>
        <dbReference type="Proteomes" id="UP000196640"/>
    </source>
</evidence>
<dbReference type="HAMAP" id="MF_00189">
    <property type="entry name" value="YciB"/>
    <property type="match status" value="1"/>
</dbReference>
<organism evidence="7 8">
    <name type="scientific">Haematobacter missouriensis</name>
    <dbReference type="NCBI Taxonomy" id="366616"/>
    <lineage>
        <taxon>Bacteria</taxon>
        <taxon>Pseudomonadati</taxon>
        <taxon>Pseudomonadota</taxon>
        <taxon>Alphaproteobacteria</taxon>
        <taxon>Rhodobacterales</taxon>
        <taxon>Paracoccaceae</taxon>
        <taxon>Haematobacter</taxon>
    </lineage>
</organism>
<accession>A0A212ASW2</accession>
<keyword evidence="4 5" id="KW-0472">Membrane</keyword>
<proteinExistence type="inferred from homology"/>
<evidence type="ECO:0000256" key="2">
    <source>
        <dbReference type="ARBA" id="ARBA00022692"/>
    </source>
</evidence>
<dbReference type="PANTHER" id="PTHR36917">
    <property type="entry name" value="INTRACELLULAR SEPTATION PROTEIN A-RELATED"/>
    <property type="match status" value="1"/>
</dbReference>
<comment type="function">
    <text evidence="5">Plays a role in cell envelope biogenesis, maintenance of cell envelope integrity and membrane homeostasis.</text>
</comment>
<dbReference type="EMBL" id="NIPV01000037">
    <property type="protein sequence ID" value="OWJ75381.1"/>
    <property type="molecule type" value="Genomic_DNA"/>
</dbReference>
<dbReference type="Proteomes" id="UP000196640">
    <property type="component" value="Unassembled WGS sequence"/>
</dbReference>